<gene>
    <name evidence="1" type="ORF">BDV38DRAFT_157980</name>
</gene>
<evidence type="ECO:0000313" key="1">
    <source>
        <dbReference type="EMBL" id="KAE8134581.1"/>
    </source>
</evidence>
<dbReference type="GeneID" id="43635946"/>
<reference evidence="1 2" key="1">
    <citation type="submission" date="2019-04" db="EMBL/GenBank/DDBJ databases">
        <title>Friends and foes A comparative genomics study of 23 Aspergillus species from section Flavi.</title>
        <authorList>
            <consortium name="DOE Joint Genome Institute"/>
            <person name="Kjaerbolling I."/>
            <person name="Vesth T."/>
            <person name="Frisvad J.C."/>
            <person name="Nybo J.L."/>
            <person name="Theobald S."/>
            <person name="Kildgaard S."/>
            <person name="Isbrandt T."/>
            <person name="Kuo A."/>
            <person name="Sato A."/>
            <person name="Lyhne E.K."/>
            <person name="Kogle M.E."/>
            <person name="Wiebenga A."/>
            <person name="Kun R.S."/>
            <person name="Lubbers R.J."/>
            <person name="Makela M.R."/>
            <person name="Barry K."/>
            <person name="Chovatia M."/>
            <person name="Clum A."/>
            <person name="Daum C."/>
            <person name="Haridas S."/>
            <person name="He G."/>
            <person name="LaButti K."/>
            <person name="Lipzen A."/>
            <person name="Mondo S."/>
            <person name="Riley R."/>
            <person name="Salamov A."/>
            <person name="Simmons B.A."/>
            <person name="Magnuson J.K."/>
            <person name="Henrissat B."/>
            <person name="Mortensen U.H."/>
            <person name="Larsen T.O."/>
            <person name="Devries R.P."/>
            <person name="Grigoriev I.V."/>
            <person name="Machida M."/>
            <person name="Baker S.E."/>
            <person name="Andersen M.R."/>
        </authorList>
    </citation>
    <scope>NUCLEOTIDE SEQUENCE [LARGE SCALE GENOMIC DNA]</scope>
    <source>
        <strain evidence="1 2">CBS 117625</strain>
    </source>
</reference>
<dbReference type="RefSeq" id="XP_031910644.1">
    <property type="nucleotide sequence ID" value="XM_032051736.1"/>
</dbReference>
<dbReference type="AlphaFoldDB" id="A0A5N6SLL1"/>
<accession>A0A5N6SLL1</accession>
<proteinExistence type="predicted"/>
<keyword evidence="2" id="KW-1185">Reference proteome</keyword>
<organism evidence="1 2">
    <name type="scientific">Aspergillus pseudotamarii</name>
    <dbReference type="NCBI Taxonomy" id="132259"/>
    <lineage>
        <taxon>Eukaryota</taxon>
        <taxon>Fungi</taxon>
        <taxon>Dikarya</taxon>
        <taxon>Ascomycota</taxon>
        <taxon>Pezizomycotina</taxon>
        <taxon>Eurotiomycetes</taxon>
        <taxon>Eurotiomycetidae</taxon>
        <taxon>Eurotiales</taxon>
        <taxon>Aspergillaceae</taxon>
        <taxon>Aspergillus</taxon>
        <taxon>Aspergillus subgen. Circumdati</taxon>
    </lineage>
</organism>
<dbReference type="Proteomes" id="UP000325672">
    <property type="component" value="Unassembled WGS sequence"/>
</dbReference>
<sequence>MYNYLIATSGLWGTASPGSQAKPTNVDLRPEGTHSLQLSSLPSVDDLHLPRLATKPSSWVLLLGLHNTLPVSCIQILTRSSIGNNFLPTSRIVGNRSSILFSAPKVSIYRPALGQSPTEALWPEGVKTVIDQNVSAPLLTLIP</sequence>
<dbReference type="EMBL" id="ML743602">
    <property type="protein sequence ID" value="KAE8134581.1"/>
    <property type="molecule type" value="Genomic_DNA"/>
</dbReference>
<protein>
    <submittedName>
        <fullName evidence="1">Uncharacterized protein</fullName>
    </submittedName>
</protein>
<name>A0A5N6SLL1_ASPPS</name>
<evidence type="ECO:0000313" key="2">
    <source>
        <dbReference type="Proteomes" id="UP000325672"/>
    </source>
</evidence>